<keyword evidence="2" id="KW-0812">Transmembrane</keyword>
<dbReference type="InterPro" id="IPR012337">
    <property type="entry name" value="RNaseH-like_sf"/>
</dbReference>
<dbReference type="PANTHER" id="PTHR23272:SF184">
    <property type="entry name" value="OS03G0311250 PROTEIN"/>
    <property type="match status" value="1"/>
</dbReference>
<reference evidence="4" key="2">
    <citation type="journal article" date="2024" name="Plant">
        <title>Genomic evolution and insights into agronomic trait innovations of Sesamum species.</title>
        <authorList>
            <person name="Miao H."/>
            <person name="Wang L."/>
            <person name="Qu L."/>
            <person name="Liu H."/>
            <person name="Sun Y."/>
            <person name="Le M."/>
            <person name="Wang Q."/>
            <person name="Wei S."/>
            <person name="Zheng Y."/>
            <person name="Lin W."/>
            <person name="Duan Y."/>
            <person name="Cao H."/>
            <person name="Xiong S."/>
            <person name="Wang X."/>
            <person name="Wei L."/>
            <person name="Li C."/>
            <person name="Ma Q."/>
            <person name="Ju M."/>
            <person name="Zhao R."/>
            <person name="Li G."/>
            <person name="Mu C."/>
            <person name="Tian Q."/>
            <person name="Mei H."/>
            <person name="Zhang T."/>
            <person name="Gao T."/>
            <person name="Zhang H."/>
        </authorList>
    </citation>
    <scope>NUCLEOTIDE SEQUENCE</scope>
    <source>
        <strain evidence="4">K16</strain>
    </source>
</reference>
<dbReference type="SUPFAM" id="SSF53098">
    <property type="entry name" value="Ribonuclease H-like"/>
    <property type="match status" value="1"/>
</dbReference>
<dbReference type="Pfam" id="PF05699">
    <property type="entry name" value="Dimer_Tnp_hAT"/>
    <property type="match status" value="1"/>
</dbReference>
<comment type="caution">
    <text evidence="4">The sequence shown here is derived from an EMBL/GenBank/DDBJ whole genome shotgun (WGS) entry which is preliminary data.</text>
</comment>
<dbReference type="Proteomes" id="UP001289374">
    <property type="component" value="Unassembled WGS sequence"/>
</dbReference>
<dbReference type="PANTHER" id="PTHR23272">
    <property type="entry name" value="BED FINGER-RELATED"/>
    <property type="match status" value="1"/>
</dbReference>
<dbReference type="InterPro" id="IPR008906">
    <property type="entry name" value="HATC_C_dom"/>
</dbReference>
<feature type="coiled-coil region" evidence="1">
    <location>
        <begin position="116"/>
        <end position="143"/>
    </location>
</feature>
<proteinExistence type="predicted"/>
<reference evidence="4" key="1">
    <citation type="submission" date="2020-06" db="EMBL/GenBank/DDBJ databases">
        <authorList>
            <person name="Li T."/>
            <person name="Hu X."/>
            <person name="Zhang T."/>
            <person name="Song X."/>
            <person name="Zhang H."/>
            <person name="Dai N."/>
            <person name="Sheng W."/>
            <person name="Hou X."/>
            <person name="Wei L."/>
        </authorList>
    </citation>
    <scope>NUCLEOTIDE SEQUENCE</scope>
    <source>
        <strain evidence="4">K16</strain>
        <tissue evidence="4">Leaf</tissue>
    </source>
</reference>
<feature type="transmembrane region" description="Helical" evidence="2">
    <location>
        <begin position="236"/>
        <end position="258"/>
    </location>
</feature>
<accession>A0AAE1X0J3</accession>
<keyword evidence="5" id="KW-1185">Reference proteome</keyword>
<dbReference type="AlphaFoldDB" id="A0AAE1X0J3"/>
<keyword evidence="2" id="KW-0472">Membrane</keyword>
<name>A0AAE1X0J3_9LAMI</name>
<sequence length="261" mass="30818">MTIYRIRGAIRYEDLDFGYMNDLSKPPHNGVPTVVKSDVVKSELDKYLGEDLKVFRKEFDILNWWKVNSRRFPIHSKIARDILVVPVSTVASESAFSTGGRVLDAFRNYFANWDLLEHGEPAAKEAQRKVEELERELQENKCKHETSIVHLKFEISSLHDRLEQALIKLQDYPSTKKGKKKIDELWVSQLANFKKSEEFQLLFTDSALKYYYHGYLTCTSQFVDVDYLPLTQRTSWWRMLFLWEWYLLLLMIVLLLLLPSR</sequence>
<dbReference type="EMBL" id="JACGWL010000005">
    <property type="protein sequence ID" value="KAK4403104.1"/>
    <property type="molecule type" value="Genomic_DNA"/>
</dbReference>
<keyword evidence="2" id="KW-1133">Transmembrane helix</keyword>
<keyword evidence="1" id="KW-0175">Coiled coil</keyword>
<evidence type="ECO:0000256" key="2">
    <source>
        <dbReference type="SAM" id="Phobius"/>
    </source>
</evidence>
<dbReference type="GO" id="GO:0046983">
    <property type="term" value="F:protein dimerization activity"/>
    <property type="evidence" value="ECO:0007669"/>
    <property type="project" value="InterPro"/>
</dbReference>
<evidence type="ECO:0000256" key="1">
    <source>
        <dbReference type="SAM" id="Coils"/>
    </source>
</evidence>
<gene>
    <name evidence="4" type="ORF">Sango_1051100</name>
</gene>
<organism evidence="4 5">
    <name type="scientific">Sesamum angolense</name>
    <dbReference type="NCBI Taxonomy" id="2727404"/>
    <lineage>
        <taxon>Eukaryota</taxon>
        <taxon>Viridiplantae</taxon>
        <taxon>Streptophyta</taxon>
        <taxon>Embryophyta</taxon>
        <taxon>Tracheophyta</taxon>
        <taxon>Spermatophyta</taxon>
        <taxon>Magnoliopsida</taxon>
        <taxon>eudicotyledons</taxon>
        <taxon>Gunneridae</taxon>
        <taxon>Pentapetalae</taxon>
        <taxon>asterids</taxon>
        <taxon>lamiids</taxon>
        <taxon>Lamiales</taxon>
        <taxon>Pedaliaceae</taxon>
        <taxon>Sesamum</taxon>
    </lineage>
</organism>
<evidence type="ECO:0000259" key="3">
    <source>
        <dbReference type="Pfam" id="PF05699"/>
    </source>
</evidence>
<protein>
    <submittedName>
        <fullName evidence="4">AC transposase</fullName>
    </submittedName>
</protein>
<evidence type="ECO:0000313" key="4">
    <source>
        <dbReference type="EMBL" id="KAK4403104.1"/>
    </source>
</evidence>
<evidence type="ECO:0000313" key="5">
    <source>
        <dbReference type="Proteomes" id="UP001289374"/>
    </source>
</evidence>
<feature type="domain" description="HAT C-terminal dimerisation" evidence="3">
    <location>
        <begin position="43"/>
        <end position="108"/>
    </location>
</feature>